<sequence length="566" mass="66573">MKFINSLKFLSIVSYSATLVNILICVRPFWHQNPAKGVRPEITRVARDFLGYYHHSIYGEDLITASRNDLLTISTENIPNNINLEPFFDKDLPIELHKGPVIQLKSKNKMFYISAMADIAKRVLILVDYQNKRKNNSNYRAIYFKNLKSGHTLDDLIFARDYKNIGFEFCGAFKALDDATQHHNGPYFKPENESEIVYEDIYKWREIGLRILDYLVVASPEVDGYNEGKAIVKKVLEDSDIAKIVKKIFLQALNIEAFQIRNYSNLYDYIKQSIPNRGFVNVFEELSSEDKYDLMTGLIQMNLKKILLPQRLIYPNRNLPFASIAHSFDNPEMLRRLASNLDQETESLGSKLINLVSFPQEIYDHKFWFWAYLIVEFLLSDKNSKFFNFFESNIKKSDLIEKIELFKRIITLNNRAAPLSAKMLPKYSQIDQMEVTEVWNQWADDRVVNWFYALWDKQDEYERDFKELKRDLKTHSLNSNKYLSEANHRIIQPEELLSAELGCWINSEAISMLLKTLKIQPAPKIHKMMQQCIIQRALMKNPSFIKYLDYKFKLWFGWNFSGKTIY</sequence>
<dbReference type="AlphaFoldDB" id="A0AAV0B2D2"/>
<reference evidence="1" key="1">
    <citation type="submission" date="2022-06" db="EMBL/GenBank/DDBJ databases">
        <authorList>
            <consortium name="SYNGENTA / RWTH Aachen University"/>
        </authorList>
    </citation>
    <scope>NUCLEOTIDE SEQUENCE</scope>
</reference>
<proteinExistence type="predicted"/>
<evidence type="ECO:0000313" key="2">
    <source>
        <dbReference type="Proteomes" id="UP001153365"/>
    </source>
</evidence>
<evidence type="ECO:0000313" key="1">
    <source>
        <dbReference type="EMBL" id="CAH7676458.1"/>
    </source>
</evidence>
<comment type="caution">
    <text evidence="1">The sequence shown here is derived from an EMBL/GenBank/DDBJ whole genome shotgun (WGS) entry which is preliminary data.</text>
</comment>
<organism evidence="1 2">
    <name type="scientific">Phakopsora pachyrhizi</name>
    <name type="common">Asian soybean rust disease fungus</name>
    <dbReference type="NCBI Taxonomy" id="170000"/>
    <lineage>
        <taxon>Eukaryota</taxon>
        <taxon>Fungi</taxon>
        <taxon>Dikarya</taxon>
        <taxon>Basidiomycota</taxon>
        <taxon>Pucciniomycotina</taxon>
        <taxon>Pucciniomycetes</taxon>
        <taxon>Pucciniales</taxon>
        <taxon>Phakopsoraceae</taxon>
        <taxon>Phakopsora</taxon>
    </lineage>
</organism>
<name>A0AAV0B2D2_PHAPC</name>
<gene>
    <name evidence="1" type="ORF">PPACK8108_LOCUS11596</name>
</gene>
<dbReference type="EMBL" id="CALTRL010002693">
    <property type="protein sequence ID" value="CAH7676458.1"/>
    <property type="molecule type" value="Genomic_DNA"/>
</dbReference>
<dbReference type="Proteomes" id="UP001153365">
    <property type="component" value="Unassembled WGS sequence"/>
</dbReference>
<keyword evidence="2" id="KW-1185">Reference proteome</keyword>
<accession>A0AAV0B2D2</accession>
<protein>
    <submittedName>
        <fullName evidence="1">Expressed protein</fullName>
    </submittedName>
</protein>